<evidence type="ECO:0000256" key="1">
    <source>
        <dbReference type="ARBA" id="ARBA00004123"/>
    </source>
</evidence>
<name>A0A0E0AXI7_9ORYZ</name>
<proteinExistence type="inferred from homology"/>
<organism evidence="10">
    <name type="scientific">Oryza glumipatula</name>
    <dbReference type="NCBI Taxonomy" id="40148"/>
    <lineage>
        <taxon>Eukaryota</taxon>
        <taxon>Viridiplantae</taxon>
        <taxon>Streptophyta</taxon>
        <taxon>Embryophyta</taxon>
        <taxon>Tracheophyta</taxon>
        <taxon>Spermatophyta</taxon>
        <taxon>Magnoliopsida</taxon>
        <taxon>Liliopsida</taxon>
        <taxon>Poales</taxon>
        <taxon>Poaceae</taxon>
        <taxon>BOP clade</taxon>
        <taxon>Oryzoideae</taxon>
        <taxon>Oryzeae</taxon>
        <taxon>Oryzinae</taxon>
        <taxon>Oryza</taxon>
    </lineage>
</organism>
<evidence type="ECO:0000256" key="8">
    <source>
        <dbReference type="SAM" id="MobiDB-lite"/>
    </source>
</evidence>
<accession>A0A0E0AXI7</accession>
<evidence type="ECO:0000259" key="9">
    <source>
        <dbReference type="Pfam" id="PF08743"/>
    </source>
</evidence>
<feature type="domain" description="Non-structural maintenance of chromosome element 4 C-terminal" evidence="9">
    <location>
        <begin position="199"/>
        <end position="281"/>
    </location>
</feature>
<evidence type="ECO:0000256" key="3">
    <source>
        <dbReference type="ARBA" id="ARBA00022763"/>
    </source>
</evidence>
<comment type="subunit">
    <text evidence="7">Component of the SMC5-SMC6 complex.</text>
</comment>
<keyword evidence="11" id="KW-1185">Reference proteome</keyword>
<dbReference type="GO" id="GO:0030915">
    <property type="term" value="C:Smc5-Smc6 complex"/>
    <property type="evidence" value="ECO:0007669"/>
    <property type="project" value="UniProtKB-UniRule"/>
</dbReference>
<evidence type="ECO:0000256" key="2">
    <source>
        <dbReference type="ARBA" id="ARBA00008997"/>
    </source>
</evidence>
<dbReference type="PANTHER" id="PTHR16140">
    <property type="entry name" value="NON-STRUCTURAL MAINTENANCE OF CHROMOSOMES ELEMENT 4"/>
    <property type="match status" value="1"/>
</dbReference>
<keyword evidence="3 7" id="KW-0227">DNA damage</keyword>
<feature type="compositionally biased region" description="Low complexity" evidence="8">
    <location>
        <begin position="16"/>
        <end position="25"/>
    </location>
</feature>
<feature type="region of interest" description="Disordered" evidence="8">
    <location>
        <begin position="298"/>
        <end position="318"/>
    </location>
</feature>
<evidence type="ECO:0000256" key="5">
    <source>
        <dbReference type="ARBA" id="ARBA00023204"/>
    </source>
</evidence>
<feature type="compositionally biased region" description="Polar residues" evidence="8">
    <location>
        <begin position="298"/>
        <end position="307"/>
    </location>
</feature>
<dbReference type="PANTHER" id="PTHR16140:SF15">
    <property type="entry name" value="NON-STRUCTURAL MAINTENANCE OF CHROMOSOMES ELEMENT 4"/>
    <property type="match status" value="1"/>
</dbReference>
<feature type="compositionally biased region" description="Acidic residues" evidence="8">
    <location>
        <begin position="31"/>
        <end position="40"/>
    </location>
</feature>
<dbReference type="AlphaFoldDB" id="A0A0E0AXI7"/>
<dbReference type="Pfam" id="PF08743">
    <property type="entry name" value="Nse4_C"/>
    <property type="match status" value="1"/>
</dbReference>
<dbReference type="InterPro" id="IPR014854">
    <property type="entry name" value="Nse4_C"/>
</dbReference>
<comment type="function">
    <text evidence="7">Component of the SMC5-SMC6 complex, that promotes sister chromatid alignment after DNA damage and facilitates double-stranded DNA breaks (DSBs) repair via homologous recombination between sister chromatids.</text>
</comment>
<dbReference type="EnsemblPlants" id="OGLUM08G21340.2">
    <property type="protein sequence ID" value="OGLUM08G21340.2"/>
    <property type="gene ID" value="OGLUM08G21340"/>
</dbReference>
<keyword evidence="4 7" id="KW-0233">DNA recombination</keyword>
<evidence type="ECO:0000256" key="7">
    <source>
        <dbReference type="RuleBase" id="RU365071"/>
    </source>
</evidence>
<evidence type="ECO:0000256" key="4">
    <source>
        <dbReference type="ARBA" id="ARBA00023172"/>
    </source>
</evidence>
<reference evidence="10" key="2">
    <citation type="submission" date="2018-05" db="EMBL/GenBank/DDBJ databases">
        <title>OgluRS3 (Oryza glumaepatula Reference Sequence Version 3).</title>
        <authorList>
            <person name="Zhang J."/>
            <person name="Kudrna D."/>
            <person name="Lee S."/>
            <person name="Talag J."/>
            <person name="Welchert J."/>
            <person name="Wing R.A."/>
        </authorList>
    </citation>
    <scope>NUCLEOTIDE SEQUENCE [LARGE SCALE GENOMIC DNA]</scope>
</reference>
<evidence type="ECO:0000313" key="11">
    <source>
        <dbReference type="Proteomes" id="UP000026961"/>
    </source>
</evidence>
<dbReference type="HOGENOM" id="CLU_041037_0_1_1"/>
<protein>
    <recommendedName>
        <fullName evidence="7">Non-structural maintenance of chromosomes element 4</fullName>
    </recommendedName>
</protein>
<keyword evidence="5 7" id="KW-0234">DNA repair</keyword>
<keyword evidence="6 7" id="KW-0539">Nucleus</keyword>
<reference evidence="10" key="1">
    <citation type="submission" date="2015-04" db="UniProtKB">
        <authorList>
            <consortium name="EnsemblPlants"/>
        </authorList>
    </citation>
    <scope>IDENTIFICATION</scope>
</reference>
<evidence type="ECO:0000313" key="10">
    <source>
        <dbReference type="EnsemblPlants" id="OGLUM08G21340.2"/>
    </source>
</evidence>
<dbReference type="GO" id="GO:0005634">
    <property type="term" value="C:nucleus"/>
    <property type="evidence" value="ECO:0007669"/>
    <property type="project" value="UniProtKB-SubCell"/>
</dbReference>
<dbReference type="InterPro" id="IPR027786">
    <property type="entry name" value="Nse4/EID"/>
</dbReference>
<comment type="subcellular location">
    <subcellularLocation>
        <location evidence="1 7">Nucleus</location>
    </subcellularLocation>
</comment>
<dbReference type="Gramene" id="OGLUM08G21340.2">
    <property type="protein sequence ID" value="OGLUM08G21340.2"/>
    <property type="gene ID" value="OGLUM08G21340"/>
</dbReference>
<dbReference type="Proteomes" id="UP000026961">
    <property type="component" value="Chromosome 8"/>
</dbReference>
<dbReference type="GO" id="GO:0006281">
    <property type="term" value="P:DNA repair"/>
    <property type="evidence" value="ECO:0007669"/>
    <property type="project" value="UniProtKB-UniRule"/>
</dbReference>
<comment type="similarity">
    <text evidence="2 7">Belongs to the NSE4 family.</text>
</comment>
<evidence type="ECO:0000256" key="6">
    <source>
        <dbReference type="ARBA" id="ARBA00023242"/>
    </source>
</evidence>
<feature type="region of interest" description="Disordered" evidence="8">
    <location>
        <begin position="1"/>
        <end position="44"/>
    </location>
</feature>
<sequence>MEAGRPAHARHMESNAARAAAAAAGEGVGDHDDDGEEEEEEKWREALAAAWGQSRAEREAIRARYAAVKDMIRAEKDGADMRRLGVAMGEIEQLHHKVQRPKEQVADGEALLELVNSLAITAKSKKKDGPTPSEFVTSLLTKFGVRASLLDASIESFSCSDLGAMASPLFMTATGCQTMNDTDKNMAVMFKLLRKNKCVKLENLILNRQSFAQTVENIFALSFLVKDGRVEIDVDDKGNHFVVPRNAPAAELITSREVINSQYVFRFDTKDWKIMEGVVEPGDELMPHRQNNIGEHYNNAKSYSASEPQRKRDEFAQGEGMDETLIKPCAEDVILKRKRRSEAESLKHWFSSCKWQ</sequence>
<dbReference type="GO" id="GO:0006310">
    <property type="term" value="P:DNA recombination"/>
    <property type="evidence" value="ECO:0007669"/>
    <property type="project" value="UniProtKB-UniRule"/>
</dbReference>